<evidence type="ECO:0000313" key="4">
    <source>
        <dbReference type="EMBL" id="TFK81874.1"/>
    </source>
</evidence>
<feature type="region of interest" description="Disordered" evidence="2">
    <location>
        <begin position="471"/>
        <end position="693"/>
    </location>
</feature>
<feature type="compositionally biased region" description="Low complexity" evidence="2">
    <location>
        <begin position="531"/>
        <end position="547"/>
    </location>
</feature>
<feature type="compositionally biased region" description="Polar residues" evidence="2">
    <location>
        <begin position="646"/>
        <end position="670"/>
    </location>
</feature>
<accession>A0A5C3NWZ0</accession>
<dbReference type="GO" id="GO:0005634">
    <property type="term" value="C:nucleus"/>
    <property type="evidence" value="ECO:0007669"/>
    <property type="project" value="UniProtKB-SubCell"/>
</dbReference>
<dbReference type="AlphaFoldDB" id="A0A5C3NWZ0"/>
<dbReference type="EMBL" id="ML211548">
    <property type="protein sequence ID" value="TFK81874.1"/>
    <property type="molecule type" value="Genomic_DNA"/>
</dbReference>
<keyword evidence="1" id="KW-0371">Homeobox</keyword>
<gene>
    <name evidence="4" type="ORF">K466DRAFT_568757</name>
</gene>
<evidence type="ECO:0000256" key="2">
    <source>
        <dbReference type="SAM" id="MobiDB-lite"/>
    </source>
</evidence>
<feature type="domain" description="Homeobox" evidence="3">
    <location>
        <begin position="106"/>
        <end position="181"/>
    </location>
</feature>
<proteinExistence type="predicted"/>
<comment type="subcellular location">
    <subcellularLocation>
        <location evidence="1">Nucleus</location>
    </subcellularLocation>
</comment>
<organism evidence="4 5">
    <name type="scientific">Polyporus arcularius HHB13444</name>
    <dbReference type="NCBI Taxonomy" id="1314778"/>
    <lineage>
        <taxon>Eukaryota</taxon>
        <taxon>Fungi</taxon>
        <taxon>Dikarya</taxon>
        <taxon>Basidiomycota</taxon>
        <taxon>Agaricomycotina</taxon>
        <taxon>Agaricomycetes</taxon>
        <taxon>Polyporales</taxon>
        <taxon>Polyporaceae</taxon>
        <taxon>Polyporus</taxon>
    </lineage>
</organism>
<evidence type="ECO:0000256" key="1">
    <source>
        <dbReference type="PROSITE-ProRule" id="PRU00108"/>
    </source>
</evidence>
<keyword evidence="1" id="KW-0238">DNA-binding</keyword>
<name>A0A5C3NWZ0_9APHY</name>
<keyword evidence="1" id="KW-0539">Nucleus</keyword>
<evidence type="ECO:0000313" key="5">
    <source>
        <dbReference type="Proteomes" id="UP000308197"/>
    </source>
</evidence>
<dbReference type="InParanoid" id="A0A5C3NWZ0"/>
<feature type="DNA-binding region" description="Homeobox" evidence="1">
    <location>
        <begin position="108"/>
        <end position="182"/>
    </location>
</feature>
<feature type="compositionally biased region" description="Basic and acidic residues" evidence="2">
    <location>
        <begin position="601"/>
        <end position="614"/>
    </location>
</feature>
<evidence type="ECO:0000259" key="3">
    <source>
        <dbReference type="PROSITE" id="PS50071"/>
    </source>
</evidence>
<keyword evidence="5" id="KW-1185">Reference proteome</keyword>
<feature type="region of interest" description="Disordered" evidence="2">
    <location>
        <begin position="17"/>
        <end position="90"/>
    </location>
</feature>
<protein>
    <recommendedName>
        <fullName evidence="3">Homeobox domain-containing protein</fullName>
    </recommendedName>
</protein>
<dbReference type="PROSITE" id="PS50071">
    <property type="entry name" value="HOMEOBOX_2"/>
    <property type="match status" value="1"/>
</dbReference>
<sequence length="693" mass="77679">MARPPKSTIRQRLDALVRRAHVHQTTASGSSEPSEDDITSEPPAKNHTHRKHTPRAASTEQSDVEPDGEDAADDAPAPKQRKMRGKGKGKRIEMLEEEHVAEGYTNKRRDKRIVWKKEHITFMESLYPPYRGLKGHATGAYAKKIANQMWHKFDWKQLMFDDLERKTDHWYRNRRQKEKREGGVTDVEAPEPQRKKVKDISPIFKKLRGRAPAASQLWAKANKDKVDEALGEGDIGKRQVIVADLFNALPEEEQEIWYDKVVAIEDARKNDPDAAFENQKSLSDALYTTLNEFPGFSWDKFGVVGMHLLYVYRDRLNTIKRGQLTAGSFKDHHSFVLTEDEKAPFDAWSDRNLPLNPAKRDGRLDYDENGQPHLPVWDDEWNRTQLCDVLRTFFEAMWRHAQGETSVSELNLDDLKTAPSAYLPSSWLDAGIENFERAKFGVLQALYERIHESHQQDDCFRFVVASEALETPTGAPPESASDTPPVTPRRATRTVVYRSPTKLRRMLTPDQSAQDGTDDEEAAGQADEGTVRAGTPAATVPAPASTPLWEDPFNSPADLGSTEGVQTVPHLELESPSIETLVPSGDDVATTTEDEPDELLPSDRLDVEQMELHEPQPVVSDSVDKRKRGVETSAPGVSARKRQRTDTATDNGSTRSTRITRAQAATSGSIASGVVTRAKASAAGHKRRTRGHQ</sequence>
<dbReference type="STRING" id="1314778.A0A5C3NWZ0"/>
<feature type="compositionally biased region" description="Basic residues" evidence="2">
    <location>
        <begin position="684"/>
        <end position="693"/>
    </location>
</feature>
<reference evidence="4 5" key="1">
    <citation type="journal article" date="2019" name="Nat. Ecol. Evol.">
        <title>Megaphylogeny resolves global patterns of mushroom evolution.</title>
        <authorList>
            <person name="Varga T."/>
            <person name="Krizsan K."/>
            <person name="Foldi C."/>
            <person name="Dima B."/>
            <person name="Sanchez-Garcia M."/>
            <person name="Sanchez-Ramirez S."/>
            <person name="Szollosi G.J."/>
            <person name="Szarkandi J.G."/>
            <person name="Papp V."/>
            <person name="Albert L."/>
            <person name="Andreopoulos W."/>
            <person name="Angelini C."/>
            <person name="Antonin V."/>
            <person name="Barry K.W."/>
            <person name="Bougher N.L."/>
            <person name="Buchanan P."/>
            <person name="Buyck B."/>
            <person name="Bense V."/>
            <person name="Catcheside P."/>
            <person name="Chovatia M."/>
            <person name="Cooper J."/>
            <person name="Damon W."/>
            <person name="Desjardin D."/>
            <person name="Finy P."/>
            <person name="Geml J."/>
            <person name="Haridas S."/>
            <person name="Hughes K."/>
            <person name="Justo A."/>
            <person name="Karasinski D."/>
            <person name="Kautmanova I."/>
            <person name="Kiss B."/>
            <person name="Kocsube S."/>
            <person name="Kotiranta H."/>
            <person name="LaButti K.M."/>
            <person name="Lechner B.E."/>
            <person name="Liimatainen K."/>
            <person name="Lipzen A."/>
            <person name="Lukacs Z."/>
            <person name="Mihaltcheva S."/>
            <person name="Morgado L.N."/>
            <person name="Niskanen T."/>
            <person name="Noordeloos M.E."/>
            <person name="Ohm R.A."/>
            <person name="Ortiz-Santana B."/>
            <person name="Ovrebo C."/>
            <person name="Racz N."/>
            <person name="Riley R."/>
            <person name="Savchenko A."/>
            <person name="Shiryaev A."/>
            <person name="Soop K."/>
            <person name="Spirin V."/>
            <person name="Szebenyi C."/>
            <person name="Tomsovsky M."/>
            <person name="Tulloss R.E."/>
            <person name="Uehling J."/>
            <person name="Grigoriev I.V."/>
            <person name="Vagvolgyi C."/>
            <person name="Papp T."/>
            <person name="Martin F.M."/>
            <person name="Miettinen O."/>
            <person name="Hibbett D.S."/>
            <person name="Nagy L.G."/>
        </authorList>
    </citation>
    <scope>NUCLEOTIDE SEQUENCE [LARGE SCALE GENOMIC DNA]</scope>
    <source>
        <strain evidence="4 5">HHB13444</strain>
    </source>
</reference>
<feature type="compositionally biased region" description="Polar residues" evidence="2">
    <location>
        <begin position="23"/>
        <end position="32"/>
    </location>
</feature>
<dbReference type="GO" id="GO:0003677">
    <property type="term" value="F:DNA binding"/>
    <property type="evidence" value="ECO:0007669"/>
    <property type="project" value="UniProtKB-UniRule"/>
</dbReference>
<feature type="compositionally biased region" description="Basic residues" evidence="2">
    <location>
        <begin position="79"/>
        <end position="89"/>
    </location>
</feature>
<feature type="compositionally biased region" description="Acidic residues" evidence="2">
    <location>
        <begin position="62"/>
        <end position="73"/>
    </location>
</feature>
<dbReference type="Proteomes" id="UP000308197">
    <property type="component" value="Unassembled WGS sequence"/>
</dbReference>
<dbReference type="InterPro" id="IPR001356">
    <property type="entry name" value="HD"/>
</dbReference>